<dbReference type="RefSeq" id="WP_110290559.1">
    <property type="nucleotide sequence ID" value="NZ_QICS01000002.1"/>
</dbReference>
<dbReference type="InterPro" id="IPR012381">
    <property type="entry name" value="EutP_PduV"/>
</dbReference>
<dbReference type="AlphaFoldDB" id="A0A318EVN4"/>
<comment type="caution">
    <text evidence="2">The sequence shown here is derived from an EMBL/GenBank/DDBJ whole genome shotgun (WGS) entry which is preliminary data.</text>
</comment>
<dbReference type="PANTHER" id="PTHR40453">
    <property type="entry name" value="PROTEIN YOEF"/>
    <property type="match status" value="1"/>
</dbReference>
<evidence type="ECO:0000313" key="3">
    <source>
        <dbReference type="Proteomes" id="UP000247523"/>
    </source>
</evidence>
<accession>A0A318EVN4</accession>
<dbReference type="CDD" id="cd00882">
    <property type="entry name" value="Ras_like_GTPase"/>
    <property type="match status" value="1"/>
</dbReference>
<dbReference type="NCBIfam" id="TIGR02528">
    <property type="entry name" value="EutP"/>
    <property type="match status" value="1"/>
</dbReference>
<dbReference type="GO" id="GO:0005524">
    <property type="term" value="F:ATP binding"/>
    <property type="evidence" value="ECO:0007669"/>
    <property type="project" value="UniProtKB-UniRule"/>
</dbReference>
<dbReference type="GO" id="GO:0006576">
    <property type="term" value="P:biogenic amine metabolic process"/>
    <property type="evidence" value="ECO:0007669"/>
    <property type="project" value="InterPro"/>
</dbReference>
<proteinExistence type="inferred from homology"/>
<protein>
    <submittedName>
        <fullName evidence="2">Ethanolamine utilization protein EutP</fullName>
    </submittedName>
</protein>
<evidence type="ECO:0000256" key="1">
    <source>
        <dbReference type="PIRNR" id="PIRNR036409"/>
    </source>
</evidence>
<dbReference type="PIRSF" id="PIRSF036409">
    <property type="entry name" value="EutP_PduV"/>
    <property type="match status" value="1"/>
</dbReference>
<dbReference type="Gene3D" id="3.40.50.300">
    <property type="entry name" value="P-loop containing nucleotide triphosphate hydrolases"/>
    <property type="match status" value="1"/>
</dbReference>
<reference evidence="2 3" key="1">
    <citation type="submission" date="2018-05" db="EMBL/GenBank/DDBJ databases">
        <title>Genomic Encyclopedia of Type Strains, Phase IV (KMG-IV): sequencing the most valuable type-strain genomes for metagenomic binning, comparative biology and taxonomic classification.</title>
        <authorList>
            <person name="Goeker M."/>
        </authorList>
    </citation>
    <scope>NUCLEOTIDE SEQUENCE [LARGE SCALE GENOMIC DNA]</scope>
    <source>
        <strain evidence="2 3">DSM 28816</strain>
    </source>
</reference>
<keyword evidence="1" id="KW-0547">Nucleotide-binding</keyword>
<dbReference type="SUPFAM" id="SSF52540">
    <property type="entry name" value="P-loop containing nucleoside triphosphate hydrolases"/>
    <property type="match status" value="1"/>
</dbReference>
<organism evidence="2 3">
    <name type="scientific">Lachnotalea glycerini</name>
    <dbReference type="NCBI Taxonomy" id="1763509"/>
    <lineage>
        <taxon>Bacteria</taxon>
        <taxon>Bacillati</taxon>
        <taxon>Bacillota</taxon>
        <taxon>Clostridia</taxon>
        <taxon>Lachnospirales</taxon>
        <taxon>Lachnospiraceae</taxon>
        <taxon>Lachnotalea</taxon>
    </lineage>
</organism>
<gene>
    <name evidence="2" type="ORF">C8E03_102371</name>
</gene>
<dbReference type="InterPro" id="IPR027417">
    <property type="entry name" value="P-loop_NTPase"/>
</dbReference>
<comment type="similarity">
    <text evidence="1">Belongs to the EutP/PduV family.</text>
</comment>
<dbReference type="PANTHER" id="PTHR40453:SF1">
    <property type="entry name" value="PROTEIN YOEF"/>
    <property type="match status" value="1"/>
</dbReference>
<name>A0A318EVN4_9FIRM</name>
<dbReference type="Proteomes" id="UP000247523">
    <property type="component" value="Unassembled WGS sequence"/>
</dbReference>
<dbReference type="Pfam" id="PF10662">
    <property type="entry name" value="PduV-EutP"/>
    <property type="match status" value="1"/>
</dbReference>
<evidence type="ECO:0000313" key="2">
    <source>
        <dbReference type="EMBL" id="PXV93600.1"/>
    </source>
</evidence>
<dbReference type="EMBL" id="QICS01000002">
    <property type="protein sequence ID" value="PXV93600.1"/>
    <property type="molecule type" value="Genomic_DNA"/>
</dbReference>
<sequence>MKVNKKIILIGRTRAGKTTLCQYLNQEDLVYHKTQTVHVVNGCMIDTPGEYLERTNYRGALMVTSADADVILFVQDATEDGTMFPPAYAGSFAKHAIGIVTKSDIATKKQLEEATEHLEMAGVKDIFITSSVEGTGFDELFRYLDNISK</sequence>